<gene>
    <name evidence="1" type="ORF">AWB82_04856</name>
</gene>
<organism evidence="1 2">
    <name type="scientific">Caballeronia glebae</name>
    <dbReference type="NCBI Taxonomy" id="1777143"/>
    <lineage>
        <taxon>Bacteria</taxon>
        <taxon>Pseudomonadati</taxon>
        <taxon>Pseudomonadota</taxon>
        <taxon>Betaproteobacteria</taxon>
        <taxon>Burkholderiales</taxon>
        <taxon>Burkholderiaceae</taxon>
        <taxon>Caballeronia</taxon>
    </lineage>
</organism>
<dbReference type="STRING" id="1777143.AWB82_04856"/>
<dbReference type="OrthoDB" id="9135692at2"/>
<keyword evidence="2" id="KW-1185">Reference proteome</keyword>
<evidence type="ECO:0000313" key="2">
    <source>
        <dbReference type="Proteomes" id="UP000054596"/>
    </source>
</evidence>
<proteinExistence type="predicted"/>
<protein>
    <submittedName>
        <fullName evidence="1">Uncharacterized protein</fullName>
    </submittedName>
</protein>
<reference evidence="1" key="1">
    <citation type="submission" date="2016-01" db="EMBL/GenBank/DDBJ databases">
        <authorList>
            <person name="Peeters C."/>
        </authorList>
    </citation>
    <scope>NUCLEOTIDE SEQUENCE [LARGE SCALE GENOMIC DNA]</scope>
    <source>
        <strain evidence="1">LMG 29325</strain>
    </source>
</reference>
<accession>A0A158C0Y0</accession>
<dbReference type="AlphaFoldDB" id="A0A158C0Y0"/>
<evidence type="ECO:0000313" key="1">
    <source>
        <dbReference type="EMBL" id="SAK76009.1"/>
    </source>
</evidence>
<dbReference type="EMBL" id="FCOJ02000040">
    <property type="protein sequence ID" value="SAK76009.1"/>
    <property type="molecule type" value="Genomic_DNA"/>
</dbReference>
<comment type="caution">
    <text evidence="1">The sequence shown here is derived from an EMBL/GenBank/DDBJ whole genome shotgun (WGS) entry which is preliminary data.</text>
</comment>
<name>A0A158C0Y0_9BURK</name>
<dbReference type="RefSeq" id="WP_086971742.1">
    <property type="nucleotide sequence ID" value="NZ_FCOJ02000040.1"/>
</dbReference>
<sequence>MSGRFSFRHRLVQCPRCRRQVGAALSVCPHCDFHRVQKAEPVQPLPPPAPEPVATWRVPRLSLRSALVIMLALLATFRPRA</sequence>
<dbReference type="Proteomes" id="UP000054596">
    <property type="component" value="Unassembled WGS sequence"/>
</dbReference>